<protein>
    <submittedName>
        <fullName evidence="2">Uncharacterized protein</fullName>
    </submittedName>
</protein>
<dbReference type="Proteomes" id="UP000230605">
    <property type="component" value="Chromosome 6"/>
</dbReference>
<proteinExistence type="predicted"/>
<evidence type="ECO:0000313" key="3">
    <source>
        <dbReference type="Proteomes" id="UP000230605"/>
    </source>
</evidence>
<reference evidence="2 3" key="1">
    <citation type="submission" date="2015-10" db="EMBL/GenBank/DDBJ databases">
        <title>The cercosporin biosynthetic gene cluster was horizontally transferred to several fungal lineages and shown to be expanded in Cercospora beticola based on microsynteny with recipient genomes.</title>
        <authorList>
            <person name="De Jonge R."/>
            <person name="Ebert M.K."/>
            <person name="Suttle J.C."/>
            <person name="Jurick Ii W.M."/>
            <person name="Secor G.A."/>
            <person name="Thomma B.P."/>
            <person name="Van De Peer Y."/>
            <person name="Bolton M.D."/>
        </authorList>
    </citation>
    <scope>NUCLEOTIDE SEQUENCE [LARGE SCALE GENOMIC DNA]</scope>
    <source>
        <strain evidence="2 3">09-40</strain>
    </source>
</reference>
<organism evidence="2 3">
    <name type="scientific">Cercospora beticola</name>
    <name type="common">Sugarbeet leaf spot fungus</name>
    <dbReference type="NCBI Taxonomy" id="122368"/>
    <lineage>
        <taxon>Eukaryota</taxon>
        <taxon>Fungi</taxon>
        <taxon>Dikarya</taxon>
        <taxon>Ascomycota</taxon>
        <taxon>Pezizomycotina</taxon>
        <taxon>Dothideomycetes</taxon>
        <taxon>Dothideomycetidae</taxon>
        <taxon>Mycosphaerellales</taxon>
        <taxon>Mycosphaerellaceae</taxon>
        <taxon>Cercospora</taxon>
    </lineage>
</organism>
<gene>
    <name evidence="2" type="ORF">CB0940_08645</name>
</gene>
<name>A0A2G5HQ15_CERBT</name>
<evidence type="ECO:0000313" key="2">
    <source>
        <dbReference type="EMBL" id="PIA94631.1"/>
    </source>
</evidence>
<feature type="region of interest" description="Disordered" evidence="1">
    <location>
        <begin position="265"/>
        <end position="296"/>
    </location>
</feature>
<dbReference type="OrthoDB" id="3641924at2759"/>
<comment type="caution">
    <text evidence="2">The sequence shown here is derived from an EMBL/GenBank/DDBJ whole genome shotgun (WGS) entry which is preliminary data.</text>
</comment>
<evidence type="ECO:0000256" key="1">
    <source>
        <dbReference type="SAM" id="MobiDB-lite"/>
    </source>
</evidence>
<dbReference type="AlphaFoldDB" id="A0A2G5HQ15"/>
<accession>A0A2G5HQ15</accession>
<feature type="region of interest" description="Disordered" evidence="1">
    <location>
        <begin position="345"/>
        <end position="381"/>
    </location>
</feature>
<dbReference type="EMBL" id="LKMD01000104">
    <property type="protein sequence ID" value="PIA94631.1"/>
    <property type="molecule type" value="Genomic_DNA"/>
</dbReference>
<sequence length="446" mass="48902">MHWSKRRAFLPNTGISPSLLKTCCLLSDFYPPSAPTQYQKIQKTKTPVMAPQDTVATVASTPHQIAQNIAAAKGDPAFTSGIVTIAILVHNEDNEILVQNDFDLTASPSLAVTHFPTHYVDLQPFAADEDADISLKSLTEDAITSMLGPIEVENMTVLCTVGTVSPIRGAEIFAFVASQVDSSHVPDVLIGDMHWLPEASLQKVDLRAIVSQLGGDSVGNLLRAREAWKEDLDSSLDSVPDLVRSLPSASSATVTRTGLTFWDGDIESSEDTGYERDAESSTDTDSTLDAIDRDQERSHAKVEDLLDDLEEVVEGVVYGNESAKQSQRQHSKSAFGVKVTDDDEVDGNYNTSKPISRRTFQPDPVITRGCRQPRKQQKNPPLMVDPSYHWAGPRFALPAQKVDGRRFVTKLNKTGISTATDKAVTKGKLMWEDLPKVSSENRLVRR</sequence>